<keyword evidence="6" id="KW-0862">Zinc</keyword>
<keyword evidence="2" id="KW-0645">Protease</keyword>
<dbReference type="Pfam" id="PF02902">
    <property type="entry name" value="Peptidase_C48"/>
    <property type="match status" value="1"/>
</dbReference>
<comment type="similarity">
    <text evidence="1">Belongs to the peptidase C48 family.</text>
</comment>
<dbReference type="AlphaFoldDB" id="A0A9Q1F233"/>
<evidence type="ECO:0000313" key="9">
    <source>
        <dbReference type="Proteomes" id="UP001152622"/>
    </source>
</evidence>
<evidence type="ECO:0000256" key="2">
    <source>
        <dbReference type="ARBA" id="ARBA00022670"/>
    </source>
</evidence>
<keyword evidence="3" id="KW-0479">Metal-binding</keyword>
<accession>A0A9Q1F233</accession>
<protein>
    <recommendedName>
        <fullName evidence="7">Ubiquitin-like protease family profile domain-containing protein</fullName>
    </recommendedName>
</protein>
<dbReference type="GO" id="GO:0006508">
    <property type="term" value="P:proteolysis"/>
    <property type="evidence" value="ECO:0007669"/>
    <property type="project" value="UniProtKB-KW"/>
</dbReference>
<dbReference type="InterPro" id="IPR003653">
    <property type="entry name" value="Peptidase_C48_C"/>
</dbReference>
<keyword evidence="4" id="KW-0863">Zinc-finger</keyword>
<dbReference type="OrthoDB" id="413122at2759"/>
<proteinExistence type="inferred from homology"/>
<dbReference type="Proteomes" id="UP001152622">
    <property type="component" value="Chromosome 9"/>
</dbReference>
<dbReference type="InterPro" id="IPR038765">
    <property type="entry name" value="Papain-like_cys_pep_sf"/>
</dbReference>
<evidence type="ECO:0000256" key="3">
    <source>
        <dbReference type="ARBA" id="ARBA00022723"/>
    </source>
</evidence>
<dbReference type="Gene3D" id="3.30.40.10">
    <property type="entry name" value="Zinc/RING finger domain, C3HC4 (zinc finger)"/>
    <property type="match status" value="1"/>
</dbReference>
<dbReference type="SMART" id="SM00249">
    <property type="entry name" value="PHD"/>
    <property type="match status" value="1"/>
</dbReference>
<dbReference type="PROSITE" id="PS50600">
    <property type="entry name" value="ULP_PROTEASE"/>
    <property type="match status" value="1"/>
</dbReference>
<dbReference type="Gene3D" id="3.40.395.10">
    <property type="entry name" value="Adenoviral Proteinase, Chain A"/>
    <property type="match status" value="1"/>
</dbReference>
<evidence type="ECO:0000256" key="5">
    <source>
        <dbReference type="ARBA" id="ARBA00022801"/>
    </source>
</evidence>
<dbReference type="InterPro" id="IPR001965">
    <property type="entry name" value="Znf_PHD"/>
</dbReference>
<dbReference type="EMBL" id="JAINUF010000009">
    <property type="protein sequence ID" value="KAJ8349420.1"/>
    <property type="molecule type" value="Genomic_DNA"/>
</dbReference>
<evidence type="ECO:0000256" key="1">
    <source>
        <dbReference type="ARBA" id="ARBA00005234"/>
    </source>
</evidence>
<gene>
    <name evidence="8" type="ORF">SKAU_G00245500</name>
</gene>
<dbReference type="CDD" id="cd15517">
    <property type="entry name" value="PHD_TCF19_like"/>
    <property type="match status" value="1"/>
</dbReference>
<evidence type="ECO:0000259" key="7">
    <source>
        <dbReference type="PROSITE" id="PS50600"/>
    </source>
</evidence>
<sequence>MNGTIQRALCKLAINAYLSILIRKHNRQNPDAAAFIDSFAMTAIWDRKSSRLRIDPMAFTVIVGIVNEHHHWMLLVIYPQEKKSLFLDPMGESLANTRRCLETTRAFMRQKGCNVSRWSCDSLPHGLQQDGTSCGIFALKFAEKVLEGEALDTKVSLGAVNKWRLEVATTLLQESDDLSNLYHYCGCEENEDTEWVCCEICGRWFHYQCVQRPPLDEDYFCPACI</sequence>
<dbReference type="GO" id="GO:0008270">
    <property type="term" value="F:zinc ion binding"/>
    <property type="evidence" value="ECO:0007669"/>
    <property type="project" value="UniProtKB-KW"/>
</dbReference>
<dbReference type="SUPFAM" id="SSF54001">
    <property type="entry name" value="Cysteine proteinases"/>
    <property type="match status" value="1"/>
</dbReference>
<dbReference type="InterPro" id="IPR013083">
    <property type="entry name" value="Znf_RING/FYVE/PHD"/>
</dbReference>
<comment type="caution">
    <text evidence="8">The sequence shown here is derived from an EMBL/GenBank/DDBJ whole genome shotgun (WGS) entry which is preliminary data.</text>
</comment>
<name>A0A9Q1F233_SYNKA</name>
<feature type="domain" description="Ubiquitin-like protease family profile" evidence="7">
    <location>
        <begin position="1"/>
        <end position="145"/>
    </location>
</feature>
<keyword evidence="5" id="KW-0378">Hydrolase</keyword>
<dbReference type="GO" id="GO:0008234">
    <property type="term" value="F:cysteine-type peptidase activity"/>
    <property type="evidence" value="ECO:0007669"/>
    <property type="project" value="InterPro"/>
</dbReference>
<evidence type="ECO:0000313" key="8">
    <source>
        <dbReference type="EMBL" id="KAJ8349420.1"/>
    </source>
</evidence>
<evidence type="ECO:0000256" key="6">
    <source>
        <dbReference type="ARBA" id="ARBA00022833"/>
    </source>
</evidence>
<reference evidence="8" key="1">
    <citation type="journal article" date="2023" name="Science">
        <title>Genome structures resolve the early diversification of teleost fishes.</title>
        <authorList>
            <person name="Parey E."/>
            <person name="Louis A."/>
            <person name="Montfort J."/>
            <person name="Bouchez O."/>
            <person name="Roques C."/>
            <person name="Iampietro C."/>
            <person name="Lluch J."/>
            <person name="Castinel A."/>
            <person name="Donnadieu C."/>
            <person name="Desvignes T."/>
            <person name="Floi Bucao C."/>
            <person name="Jouanno E."/>
            <person name="Wen M."/>
            <person name="Mejri S."/>
            <person name="Dirks R."/>
            <person name="Jansen H."/>
            <person name="Henkel C."/>
            <person name="Chen W.J."/>
            <person name="Zahm M."/>
            <person name="Cabau C."/>
            <person name="Klopp C."/>
            <person name="Thompson A.W."/>
            <person name="Robinson-Rechavi M."/>
            <person name="Braasch I."/>
            <person name="Lecointre G."/>
            <person name="Bobe J."/>
            <person name="Postlethwait J.H."/>
            <person name="Berthelot C."/>
            <person name="Roest Crollius H."/>
            <person name="Guiguen Y."/>
        </authorList>
    </citation>
    <scope>NUCLEOTIDE SEQUENCE</scope>
    <source>
        <strain evidence="8">WJC10195</strain>
    </source>
</reference>
<dbReference type="SUPFAM" id="SSF57903">
    <property type="entry name" value="FYVE/PHD zinc finger"/>
    <property type="match status" value="1"/>
</dbReference>
<dbReference type="InterPro" id="IPR011011">
    <property type="entry name" value="Znf_FYVE_PHD"/>
</dbReference>
<evidence type="ECO:0000256" key="4">
    <source>
        <dbReference type="ARBA" id="ARBA00022771"/>
    </source>
</evidence>
<dbReference type="InterPro" id="IPR019786">
    <property type="entry name" value="Zinc_finger_PHD-type_CS"/>
</dbReference>
<keyword evidence="9" id="KW-1185">Reference proteome</keyword>
<dbReference type="PROSITE" id="PS01359">
    <property type="entry name" value="ZF_PHD_1"/>
    <property type="match status" value="1"/>
</dbReference>
<organism evidence="8 9">
    <name type="scientific">Synaphobranchus kaupii</name>
    <name type="common">Kaup's arrowtooth eel</name>
    <dbReference type="NCBI Taxonomy" id="118154"/>
    <lineage>
        <taxon>Eukaryota</taxon>
        <taxon>Metazoa</taxon>
        <taxon>Chordata</taxon>
        <taxon>Craniata</taxon>
        <taxon>Vertebrata</taxon>
        <taxon>Euteleostomi</taxon>
        <taxon>Actinopterygii</taxon>
        <taxon>Neopterygii</taxon>
        <taxon>Teleostei</taxon>
        <taxon>Anguilliformes</taxon>
        <taxon>Synaphobranchidae</taxon>
        <taxon>Synaphobranchus</taxon>
    </lineage>
</organism>